<dbReference type="PANTHER" id="PTHR47739:SF1">
    <property type="entry name" value="TRNA1(VAL) (ADENINE(37)-N6)-METHYLTRANSFERASE"/>
    <property type="match status" value="1"/>
</dbReference>
<dbReference type="CDD" id="cd02440">
    <property type="entry name" value="AdoMet_MTases"/>
    <property type="match status" value="1"/>
</dbReference>
<dbReference type="PANTHER" id="PTHR47739">
    <property type="entry name" value="TRNA1(VAL) (ADENINE(37)-N6)-METHYLTRANSFERASE"/>
    <property type="match status" value="1"/>
</dbReference>
<dbReference type="AlphaFoldDB" id="A0AB39VGX8"/>
<dbReference type="InterPro" id="IPR007848">
    <property type="entry name" value="Small_mtfrase_dom"/>
</dbReference>
<sequence length="242" mass="27978">MKKNGEKTTTPIKDLKIIQRNDFQNFTLDSVLISDFVKINRKTKKILDIGTGCGIISILLAKRSKAKITGIELLETMAEIAKENVKNNGFYEQISIVNEDIKNYKKTFSEAQFDTIVTNPPYFEFKGDFSQINDLKQLACARHNMNLTIEEIIKISAYLLKNMGSFSIVFRSERLIEILELLKKYNLEPKRMKNCYTKWNENAKICMIEAIKDANSGLLIEMPIFVYDKNGKKSEYIENLYK</sequence>
<keyword evidence="2" id="KW-0808">Transferase</keyword>
<evidence type="ECO:0000259" key="1">
    <source>
        <dbReference type="Pfam" id="PF05175"/>
    </source>
</evidence>
<reference evidence="2" key="1">
    <citation type="submission" date="2024-07" db="EMBL/GenBank/DDBJ databases">
        <authorList>
            <person name="Li X.-J."/>
            <person name="Wang X."/>
        </authorList>
    </citation>
    <scope>NUCLEOTIDE SEQUENCE</scope>
    <source>
        <strain evidence="2">HSP-334</strain>
    </source>
</reference>
<dbReference type="GO" id="GO:0008170">
    <property type="term" value="F:N-methyltransferase activity"/>
    <property type="evidence" value="ECO:0007669"/>
    <property type="project" value="UniProtKB-ARBA"/>
</dbReference>
<dbReference type="SUPFAM" id="SSF53335">
    <property type="entry name" value="S-adenosyl-L-methionine-dependent methyltransferases"/>
    <property type="match status" value="1"/>
</dbReference>
<dbReference type="GO" id="GO:0008757">
    <property type="term" value="F:S-adenosylmethionine-dependent methyltransferase activity"/>
    <property type="evidence" value="ECO:0007669"/>
    <property type="project" value="UniProtKB-ARBA"/>
</dbReference>
<dbReference type="Pfam" id="PF05175">
    <property type="entry name" value="MTS"/>
    <property type="match status" value="1"/>
</dbReference>
<dbReference type="RefSeq" id="WP_369710859.1">
    <property type="nucleotide sequence ID" value="NZ_CP165644.1"/>
</dbReference>
<gene>
    <name evidence="2" type="ORF">AB8B22_09010</name>
</gene>
<dbReference type="GO" id="GO:0032259">
    <property type="term" value="P:methylation"/>
    <property type="evidence" value="ECO:0007669"/>
    <property type="project" value="UniProtKB-KW"/>
</dbReference>
<dbReference type="InterPro" id="IPR050210">
    <property type="entry name" value="tRNA_Adenine-N(6)_MTase"/>
</dbReference>
<accession>A0AB39VGX8</accession>
<dbReference type="EC" id="2.1.1.223" evidence="2"/>
<protein>
    <submittedName>
        <fullName evidence="2">tRNA1(Val) (Adenine(37)-N6)-methyltransferase</fullName>
        <ecNumber evidence="2">2.1.1.223</ecNumber>
    </submittedName>
</protein>
<evidence type="ECO:0000313" key="2">
    <source>
        <dbReference type="EMBL" id="XDU66534.1"/>
    </source>
</evidence>
<dbReference type="InterPro" id="IPR002052">
    <property type="entry name" value="DNA_methylase_N6_adenine_CS"/>
</dbReference>
<dbReference type="Gene3D" id="3.40.50.150">
    <property type="entry name" value="Vaccinia Virus protein VP39"/>
    <property type="match status" value="1"/>
</dbReference>
<dbReference type="PROSITE" id="PS00092">
    <property type="entry name" value="N6_MTASE"/>
    <property type="match status" value="1"/>
</dbReference>
<organism evidence="2">
    <name type="scientific">Leptotrichia rugosa</name>
    <dbReference type="NCBI Taxonomy" id="3239302"/>
    <lineage>
        <taxon>Bacteria</taxon>
        <taxon>Fusobacteriati</taxon>
        <taxon>Fusobacteriota</taxon>
        <taxon>Fusobacteriia</taxon>
        <taxon>Fusobacteriales</taxon>
        <taxon>Leptotrichiaceae</taxon>
        <taxon>Leptotrichia</taxon>
    </lineage>
</organism>
<proteinExistence type="predicted"/>
<dbReference type="KEGG" id="lrug:AB8B22_09010"/>
<dbReference type="GO" id="GO:0003676">
    <property type="term" value="F:nucleic acid binding"/>
    <property type="evidence" value="ECO:0007669"/>
    <property type="project" value="InterPro"/>
</dbReference>
<name>A0AB39VGX8_9FUSO</name>
<dbReference type="EMBL" id="CP165644">
    <property type="protein sequence ID" value="XDU66534.1"/>
    <property type="molecule type" value="Genomic_DNA"/>
</dbReference>
<feature type="domain" description="Methyltransferase small" evidence="1">
    <location>
        <begin position="31"/>
        <end position="127"/>
    </location>
</feature>
<keyword evidence="2" id="KW-0489">Methyltransferase</keyword>
<dbReference type="InterPro" id="IPR029063">
    <property type="entry name" value="SAM-dependent_MTases_sf"/>
</dbReference>